<accession>F6ZGB0</accession>
<reference evidence="3" key="1">
    <citation type="journal article" date="2002" name="Science">
        <title>The draft genome of Ciona intestinalis: insights into chordate and vertebrate origins.</title>
        <authorList>
            <person name="Dehal P."/>
            <person name="Satou Y."/>
            <person name="Campbell R.K."/>
            <person name="Chapman J."/>
            <person name="Degnan B."/>
            <person name="De Tomaso A."/>
            <person name="Davidson B."/>
            <person name="Di Gregorio A."/>
            <person name="Gelpke M."/>
            <person name="Goodstein D.M."/>
            <person name="Harafuji N."/>
            <person name="Hastings K.E."/>
            <person name="Ho I."/>
            <person name="Hotta K."/>
            <person name="Huang W."/>
            <person name="Kawashima T."/>
            <person name="Lemaire P."/>
            <person name="Martinez D."/>
            <person name="Meinertzhagen I.A."/>
            <person name="Necula S."/>
            <person name="Nonaka M."/>
            <person name="Putnam N."/>
            <person name="Rash S."/>
            <person name="Saiga H."/>
            <person name="Satake M."/>
            <person name="Terry A."/>
            <person name="Yamada L."/>
            <person name="Wang H.G."/>
            <person name="Awazu S."/>
            <person name="Azumi K."/>
            <person name="Boore J."/>
            <person name="Branno M."/>
            <person name="Chin-Bow S."/>
            <person name="DeSantis R."/>
            <person name="Doyle S."/>
            <person name="Francino P."/>
            <person name="Keys D.N."/>
            <person name="Haga S."/>
            <person name="Hayashi H."/>
            <person name="Hino K."/>
            <person name="Imai K.S."/>
            <person name="Inaba K."/>
            <person name="Kano S."/>
            <person name="Kobayashi K."/>
            <person name="Kobayashi M."/>
            <person name="Lee B.I."/>
            <person name="Makabe K.W."/>
            <person name="Manohar C."/>
            <person name="Matassi G."/>
            <person name="Medina M."/>
            <person name="Mochizuki Y."/>
            <person name="Mount S."/>
            <person name="Morishita T."/>
            <person name="Miura S."/>
            <person name="Nakayama A."/>
            <person name="Nishizaka S."/>
            <person name="Nomoto H."/>
            <person name="Ohta F."/>
            <person name="Oishi K."/>
            <person name="Rigoutsos I."/>
            <person name="Sano M."/>
            <person name="Sasaki A."/>
            <person name="Sasakura Y."/>
            <person name="Shoguchi E."/>
            <person name="Shin-i T."/>
            <person name="Spagnuolo A."/>
            <person name="Stainier D."/>
            <person name="Suzuki M.M."/>
            <person name="Tassy O."/>
            <person name="Takatori N."/>
            <person name="Tokuoka M."/>
            <person name="Yagi K."/>
            <person name="Yoshizaki F."/>
            <person name="Wada S."/>
            <person name="Zhang C."/>
            <person name="Hyatt P.D."/>
            <person name="Larimer F."/>
            <person name="Detter C."/>
            <person name="Doggett N."/>
            <person name="Glavina T."/>
            <person name="Hawkins T."/>
            <person name="Richardson P."/>
            <person name="Lucas S."/>
            <person name="Kohara Y."/>
            <person name="Levine M."/>
            <person name="Satoh N."/>
            <person name="Rokhsar D.S."/>
        </authorList>
    </citation>
    <scope>NUCLEOTIDE SEQUENCE [LARGE SCALE GENOMIC DNA]</scope>
</reference>
<dbReference type="InterPro" id="IPR001763">
    <property type="entry name" value="Rhodanese-like_dom"/>
</dbReference>
<dbReference type="AlphaFoldDB" id="F6ZGB0"/>
<dbReference type="InParanoid" id="F6ZGB0"/>
<dbReference type="PANTHER" id="PTHR44086">
    <property type="entry name" value="THIOSULFATE SULFURTRANSFERASE RDL2, MITOCHONDRIAL-RELATED"/>
    <property type="match status" value="1"/>
</dbReference>
<evidence type="ECO:0000313" key="3">
    <source>
        <dbReference type="Proteomes" id="UP000008144"/>
    </source>
</evidence>
<dbReference type="PROSITE" id="PS50206">
    <property type="entry name" value="RHODANESE_3"/>
    <property type="match status" value="1"/>
</dbReference>
<dbReference type="Pfam" id="PF00581">
    <property type="entry name" value="Rhodanese"/>
    <property type="match status" value="1"/>
</dbReference>
<dbReference type="Proteomes" id="UP000008144">
    <property type="component" value="Unassembled WGS sequence"/>
</dbReference>
<dbReference type="SMART" id="SM00450">
    <property type="entry name" value="RHOD"/>
    <property type="match status" value="1"/>
</dbReference>
<organism evidence="2 3">
    <name type="scientific">Ciona intestinalis</name>
    <name type="common">Transparent sea squirt</name>
    <name type="synonym">Ascidia intestinalis</name>
    <dbReference type="NCBI Taxonomy" id="7719"/>
    <lineage>
        <taxon>Eukaryota</taxon>
        <taxon>Metazoa</taxon>
        <taxon>Chordata</taxon>
        <taxon>Tunicata</taxon>
        <taxon>Ascidiacea</taxon>
        <taxon>Phlebobranchia</taxon>
        <taxon>Cionidae</taxon>
        <taxon>Ciona</taxon>
    </lineage>
</organism>
<dbReference type="Ensembl" id="ENSCINT00000000568.3">
    <property type="protein sequence ID" value="ENSCINP00000000568.3"/>
    <property type="gene ID" value="ENSCING00000000306.3"/>
</dbReference>
<dbReference type="GeneTree" id="ENSGT00940000164601"/>
<dbReference type="OMA" id="KEWVTYE"/>
<feature type="domain" description="Rhodanese" evidence="1">
    <location>
        <begin position="37"/>
        <end position="141"/>
    </location>
</feature>
<gene>
    <name evidence="2" type="primary">LOC100180412</name>
</gene>
<name>F6ZGB0_CIOIN</name>
<protein>
    <submittedName>
        <fullName evidence="2">Thiosulfate sulfurtransferase/rhodanese-like domain-containing protein 3</fullName>
    </submittedName>
</protein>
<reference evidence="2" key="3">
    <citation type="submission" date="2025-09" db="UniProtKB">
        <authorList>
            <consortium name="Ensembl"/>
        </authorList>
    </citation>
    <scope>IDENTIFICATION</scope>
</reference>
<dbReference type="FunCoup" id="F6ZGB0">
    <property type="interactions" value="20"/>
</dbReference>
<dbReference type="STRING" id="7719.ENSCINP00000000568"/>
<dbReference type="Gene3D" id="3.40.250.10">
    <property type="entry name" value="Rhodanese-like domain"/>
    <property type="match status" value="1"/>
</dbReference>
<evidence type="ECO:0000313" key="2">
    <source>
        <dbReference type="Ensembl" id="ENSCINP00000000568.3"/>
    </source>
</evidence>
<evidence type="ECO:0000259" key="1">
    <source>
        <dbReference type="PROSITE" id="PS50206"/>
    </source>
</evidence>
<dbReference type="SUPFAM" id="SSF52821">
    <property type="entry name" value="Rhodanese/Cell cycle control phosphatase"/>
    <property type="match status" value="1"/>
</dbReference>
<sequence>MQVKNISLITRSISKASNVELSPDKVVSNEDMLNVMNDNEVYLIDVRTNKEIVELGKIASQRWVNIPYEEVESAFNMSETEFESKYGSVKPEKDTKIVFHCMGGVRSTVALNAAHNLGFTKSRHFPGGFRGWLTYSLPQKQYH</sequence>
<dbReference type="HOGENOM" id="CLU_089574_0_2_1"/>
<reference evidence="2" key="2">
    <citation type="submission" date="2025-08" db="UniProtKB">
        <authorList>
            <consortium name="Ensembl"/>
        </authorList>
    </citation>
    <scope>IDENTIFICATION</scope>
</reference>
<dbReference type="PANTHER" id="PTHR44086:SF10">
    <property type="entry name" value="THIOSULFATE SULFURTRANSFERASE_RHODANESE-LIKE DOMAIN-CONTAINING PROTEIN 3"/>
    <property type="match status" value="1"/>
</dbReference>
<keyword evidence="3" id="KW-1185">Reference proteome</keyword>
<proteinExistence type="predicted"/>
<dbReference type="InterPro" id="IPR036873">
    <property type="entry name" value="Rhodanese-like_dom_sf"/>
</dbReference>